<proteinExistence type="predicted"/>
<protein>
    <submittedName>
        <fullName evidence="1">Uncharacterized protein</fullName>
    </submittedName>
</protein>
<organism evidence="1 2">
    <name type="scientific">Brassica carinata</name>
    <name type="common">Ethiopian mustard</name>
    <name type="synonym">Abyssinian cabbage</name>
    <dbReference type="NCBI Taxonomy" id="52824"/>
    <lineage>
        <taxon>Eukaryota</taxon>
        <taxon>Viridiplantae</taxon>
        <taxon>Streptophyta</taxon>
        <taxon>Embryophyta</taxon>
        <taxon>Tracheophyta</taxon>
        <taxon>Spermatophyta</taxon>
        <taxon>Magnoliopsida</taxon>
        <taxon>eudicotyledons</taxon>
        <taxon>Gunneridae</taxon>
        <taxon>Pentapetalae</taxon>
        <taxon>rosids</taxon>
        <taxon>malvids</taxon>
        <taxon>Brassicales</taxon>
        <taxon>Brassicaceae</taxon>
        <taxon>Brassiceae</taxon>
        <taxon>Brassica</taxon>
    </lineage>
</organism>
<dbReference type="Proteomes" id="UP000886595">
    <property type="component" value="Unassembled WGS sequence"/>
</dbReference>
<gene>
    <name evidence="1" type="ORF">Bca52824_092687</name>
</gene>
<evidence type="ECO:0000313" key="2">
    <source>
        <dbReference type="Proteomes" id="UP000886595"/>
    </source>
</evidence>
<comment type="caution">
    <text evidence="1">The sequence shown here is derived from an EMBL/GenBank/DDBJ whole genome shotgun (WGS) entry which is preliminary data.</text>
</comment>
<name>A0A8X7P7J7_BRACI</name>
<evidence type="ECO:0000313" key="1">
    <source>
        <dbReference type="EMBL" id="KAG2245453.1"/>
    </source>
</evidence>
<dbReference type="EMBL" id="JAAMPC010000018">
    <property type="protein sequence ID" value="KAG2245453.1"/>
    <property type="molecule type" value="Genomic_DNA"/>
</dbReference>
<sequence>MSSYKYCFYYGMRTRRRLASHVSPAAGAYVEHHSHVNMPPIFQKARDGWPRDCRNNFQRPTLASSGKQW</sequence>
<reference evidence="1 2" key="1">
    <citation type="submission" date="2020-02" db="EMBL/GenBank/DDBJ databases">
        <authorList>
            <person name="Ma Q."/>
            <person name="Huang Y."/>
            <person name="Song X."/>
            <person name="Pei D."/>
        </authorList>
    </citation>
    <scope>NUCLEOTIDE SEQUENCE [LARGE SCALE GENOMIC DNA]</scope>
    <source>
        <strain evidence="1">Sxm20200214</strain>
        <tissue evidence="1">Leaf</tissue>
    </source>
</reference>
<dbReference type="AlphaFoldDB" id="A0A8X7P7J7"/>
<accession>A0A8X7P7J7</accession>
<keyword evidence="2" id="KW-1185">Reference proteome</keyword>